<proteinExistence type="predicted"/>
<dbReference type="EMBL" id="MU277255">
    <property type="protein sequence ID" value="KAI0056938.1"/>
    <property type="molecule type" value="Genomic_DNA"/>
</dbReference>
<name>A0ACB8SKF5_9AGAM</name>
<reference evidence="1" key="1">
    <citation type="submission" date="2021-03" db="EMBL/GenBank/DDBJ databases">
        <authorList>
            <consortium name="DOE Joint Genome Institute"/>
            <person name="Ahrendt S."/>
            <person name="Looney B.P."/>
            <person name="Miyauchi S."/>
            <person name="Morin E."/>
            <person name="Drula E."/>
            <person name="Courty P.E."/>
            <person name="Chicoki N."/>
            <person name="Fauchery L."/>
            <person name="Kohler A."/>
            <person name="Kuo A."/>
            <person name="Labutti K."/>
            <person name="Pangilinan J."/>
            <person name="Lipzen A."/>
            <person name="Riley R."/>
            <person name="Andreopoulos W."/>
            <person name="He G."/>
            <person name="Johnson J."/>
            <person name="Barry K.W."/>
            <person name="Grigoriev I.V."/>
            <person name="Nagy L."/>
            <person name="Hibbett D."/>
            <person name="Henrissat B."/>
            <person name="Matheny P.B."/>
            <person name="Labbe J."/>
            <person name="Martin F."/>
        </authorList>
    </citation>
    <scope>NUCLEOTIDE SEQUENCE</scope>
    <source>
        <strain evidence="1">HHB10654</strain>
    </source>
</reference>
<evidence type="ECO:0000313" key="1">
    <source>
        <dbReference type="EMBL" id="KAI0056938.1"/>
    </source>
</evidence>
<accession>A0ACB8SKF5</accession>
<sequence length="528" mass="59216">MLFSFVSRRAKQAPLWDIPGPPSVSFVTGNFSQMFDAGATRFHEYIKETYGRVVRIHGIFGDNQLFISDPVACTTILLKEQDIFEQSEWFIEINRHGLGLGLLATLGAHHQKQRKQLRSVFSAKHMRSMVPLFHRITHQLCDILQTEVDGDRKELDLLERLSSLALELIAQGGLGCTFNSLDPHGKENEFREAIKEFVPTLSSLVMFQAIFTRISKWPPRLLRFGAKLLPIAMLHNAIRVADVLHKHTKMVFDHKKALLEMGEEEFSHQLSEGKDIISVLMKSNDDAAEENRIPDEEIMGQMSTFMFAATDTTSTALSRIMFMLSRHPEAQEKLRQELNAAVERFGGSDLGYDELLELPYLDAVCRETLRLFPPLTFVSRIARADTTLPFSQPVQTAHGAISSVFVPRGTTVIVDIAGTNRDPLIWGPDAAEWRPERWLAPLPASVSEAHVPGVYAHTLTFLGGSHACIGFKFSQLEMKTVLSQLVRVFRFSPSTTTEVVWLFRGFTTPSVKGSTAVGPQMPVVVETI</sequence>
<organism evidence="1 2">
    <name type="scientific">Artomyces pyxidatus</name>
    <dbReference type="NCBI Taxonomy" id="48021"/>
    <lineage>
        <taxon>Eukaryota</taxon>
        <taxon>Fungi</taxon>
        <taxon>Dikarya</taxon>
        <taxon>Basidiomycota</taxon>
        <taxon>Agaricomycotina</taxon>
        <taxon>Agaricomycetes</taxon>
        <taxon>Russulales</taxon>
        <taxon>Auriscalpiaceae</taxon>
        <taxon>Artomyces</taxon>
    </lineage>
</organism>
<reference evidence="1" key="2">
    <citation type="journal article" date="2022" name="New Phytol.">
        <title>Evolutionary transition to the ectomycorrhizal habit in the genomes of a hyperdiverse lineage of mushroom-forming fungi.</title>
        <authorList>
            <person name="Looney B."/>
            <person name="Miyauchi S."/>
            <person name="Morin E."/>
            <person name="Drula E."/>
            <person name="Courty P.E."/>
            <person name="Kohler A."/>
            <person name="Kuo A."/>
            <person name="LaButti K."/>
            <person name="Pangilinan J."/>
            <person name="Lipzen A."/>
            <person name="Riley R."/>
            <person name="Andreopoulos W."/>
            <person name="He G."/>
            <person name="Johnson J."/>
            <person name="Nolan M."/>
            <person name="Tritt A."/>
            <person name="Barry K.W."/>
            <person name="Grigoriev I.V."/>
            <person name="Nagy L.G."/>
            <person name="Hibbett D."/>
            <person name="Henrissat B."/>
            <person name="Matheny P.B."/>
            <person name="Labbe J."/>
            <person name="Martin F.M."/>
        </authorList>
    </citation>
    <scope>NUCLEOTIDE SEQUENCE</scope>
    <source>
        <strain evidence="1">HHB10654</strain>
    </source>
</reference>
<dbReference type="Proteomes" id="UP000814140">
    <property type="component" value="Unassembled WGS sequence"/>
</dbReference>
<protein>
    <submittedName>
        <fullName evidence="1">Cytochrome P450</fullName>
    </submittedName>
</protein>
<gene>
    <name evidence="1" type="ORF">BV25DRAFT_1813258</name>
</gene>
<keyword evidence="2" id="KW-1185">Reference proteome</keyword>
<evidence type="ECO:0000313" key="2">
    <source>
        <dbReference type="Proteomes" id="UP000814140"/>
    </source>
</evidence>
<comment type="caution">
    <text evidence="1">The sequence shown here is derived from an EMBL/GenBank/DDBJ whole genome shotgun (WGS) entry which is preliminary data.</text>
</comment>